<dbReference type="HAMAP" id="MF_02215">
    <property type="entry name" value="UbiJ"/>
    <property type="match status" value="1"/>
</dbReference>
<comment type="subcellular location">
    <subcellularLocation>
        <location evidence="1">Cytoplasm</location>
    </subcellularLocation>
</comment>
<evidence type="ECO:0000313" key="3">
    <source>
        <dbReference type="EMBL" id="VUS81829.1"/>
    </source>
</evidence>
<comment type="pathway">
    <text evidence="1">Cofactor biosynthesis; ubiquinone biosynthesis.</text>
</comment>
<keyword evidence="1" id="KW-0963">Cytoplasm</keyword>
<dbReference type="Pfam" id="PF02036">
    <property type="entry name" value="SCP2"/>
    <property type="match status" value="1"/>
</dbReference>
<dbReference type="AlphaFoldDB" id="A0A564LJR7"/>
<dbReference type="InterPro" id="IPR036527">
    <property type="entry name" value="SCP2_sterol-bd_dom_sf"/>
</dbReference>
<proteinExistence type="inferred from homology"/>
<keyword evidence="1" id="KW-0831">Ubiquinone biosynthesis</keyword>
<evidence type="ECO:0000259" key="2">
    <source>
        <dbReference type="Pfam" id="PF02036"/>
    </source>
</evidence>
<comment type="similarity">
    <text evidence="1">Belongs to the UbiJ family.</text>
</comment>
<accession>A0A564LJR7</accession>
<reference evidence="3 4" key="1">
    <citation type="submission" date="2019-07" db="EMBL/GenBank/DDBJ databases">
        <authorList>
            <person name="Brisse S."/>
            <person name="Rodrigues C."/>
            <person name="Thorpe H."/>
        </authorList>
    </citation>
    <scope>NUCLEOTIDE SEQUENCE [LARGE SCALE GENOMIC DNA]</scope>
    <source>
        <strain evidence="3">SB6408</strain>
    </source>
</reference>
<comment type="function">
    <text evidence="1">Required for ubiquinone (coenzyme Q) biosynthesis. Binds hydrophobic ubiquinone biosynthetic intermediates via its SCP2 domain and is essential for the stability of the Ubi complex. May constitute a docking platform where Ubi enzymes assemble and access their SCP2-bound polyprenyl substrates.</text>
</comment>
<dbReference type="UniPathway" id="UPA00232"/>
<evidence type="ECO:0000256" key="1">
    <source>
        <dbReference type="HAMAP-Rule" id="MF_02215"/>
    </source>
</evidence>
<feature type="domain" description="SCP2" evidence="2">
    <location>
        <begin position="15"/>
        <end position="112"/>
    </location>
</feature>
<dbReference type="SUPFAM" id="SSF55718">
    <property type="entry name" value="SCP-like"/>
    <property type="match status" value="1"/>
</dbReference>
<dbReference type="InterPro" id="IPR003033">
    <property type="entry name" value="SCP2_sterol-bd_dom"/>
</dbReference>
<dbReference type="GO" id="GO:0005737">
    <property type="term" value="C:cytoplasm"/>
    <property type="evidence" value="ECO:0007669"/>
    <property type="project" value="UniProtKB-SubCell"/>
</dbReference>
<dbReference type="GO" id="GO:0006744">
    <property type="term" value="P:ubiquinone biosynthetic process"/>
    <property type="evidence" value="ECO:0007669"/>
    <property type="project" value="UniProtKB-UniRule"/>
</dbReference>
<dbReference type="InterPro" id="IPR038989">
    <property type="entry name" value="UbiJ"/>
</dbReference>
<evidence type="ECO:0000313" key="4">
    <source>
        <dbReference type="Proteomes" id="UP000318370"/>
    </source>
</evidence>
<gene>
    <name evidence="1" type="primary">ubiJ</name>
    <name evidence="3" type="ORF">SB6408_05584</name>
</gene>
<sequence length="201" mass="22417">MPFKPLVTAGLETVLNTVLWRDRALKPARQRLLGKVLRVELQEFSDPVVLVFSERQVDVLGAWEGEADCTVITRLSVLPQLRNRQQLTALIRSGDLEVQGDLQVVQNTVTLCDLAEFDPAELLAPYTGDVVAEGFSKVLRGGARFLLHGAQRQQRYVAEAITEEWRLAPGPLELAWFAEETAAVERALTALEKRLETLEGK</sequence>
<dbReference type="PANTHER" id="PTHR38693">
    <property type="entry name" value="UBIQUINONE BIOSYNTHESIS PROTEIN UBIJ"/>
    <property type="match status" value="1"/>
</dbReference>
<dbReference type="PANTHER" id="PTHR38693:SF1">
    <property type="entry name" value="UBIQUINONE BIOSYNTHESIS ACCESSORY FACTOR UBIJ"/>
    <property type="match status" value="1"/>
</dbReference>
<protein>
    <recommendedName>
        <fullName evidence="1">Ubiquinone biosynthesis accessory factor UbiJ</fullName>
    </recommendedName>
</protein>
<dbReference type="Proteomes" id="UP000318370">
    <property type="component" value="Unassembled WGS sequence"/>
</dbReference>
<dbReference type="RefSeq" id="WP_139537412.1">
    <property type="nucleotide sequence ID" value="NZ_CABEJC010000008.1"/>
</dbReference>
<dbReference type="EMBL" id="CABGHF010000022">
    <property type="protein sequence ID" value="VUS81829.1"/>
    <property type="molecule type" value="Genomic_DNA"/>
</dbReference>
<organism evidence="3 4">
    <name type="scientific">Klebsiella spallanzanii</name>
    <dbReference type="NCBI Taxonomy" id="2587528"/>
    <lineage>
        <taxon>Bacteria</taxon>
        <taxon>Pseudomonadati</taxon>
        <taxon>Pseudomonadota</taxon>
        <taxon>Gammaproteobacteria</taxon>
        <taxon>Enterobacterales</taxon>
        <taxon>Enterobacteriaceae</taxon>
        <taxon>Klebsiella/Raoultella group</taxon>
        <taxon>Klebsiella</taxon>
    </lineage>
</organism>
<name>A0A564LJR7_9ENTR</name>